<sequence length="108" mass="12701">MSYFEAFKTRLLYNVFLTNFSNEHTMKIRTTTPRRKFINIGGGHVDGMPFRFCRETAELSHGDRATEKNTVVVEDEDDIEALEDAYQVNNLAVPWHMFCRLDREQNPR</sequence>
<organism evidence="1 2">
    <name type="scientific">Delftia lacustris</name>
    <dbReference type="NCBI Taxonomy" id="558537"/>
    <lineage>
        <taxon>Bacteria</taxon>
        <taxon>Pseudomonadati</taxon>
        <taxon>Pseudomonadota</taxon>
        <taxon>Betaproteobacteria</taxon>
        <taxon>Burkholderiales</taxon>
        <taxon>Comamonadaceae</taxon>
        <taxon>Delftia</taxon>
    </lineage>
</organism>
<keyword evidence="2" id="KW-1185">Reference proteome</keyword>
<dbReference type="KEGG" id="dla:I6G47_28650"/>
<evidence type="ECO:0000313" key="1">
    <source>
        <dbReference type="EMBL" id="QPS80897.1"/>
    </source>
</evidence>
<gene>
    <name evidence="1" type="ORF">I6G47_28650</name>
</gene>
<proteinExistence type="predicted"/>
<reference evidence="1 2" key="1">
    <citation type="submission" date="2020-12" db="EMBL/GenBank/DDBJ databases">
        <title>FDA dAtabase for Regulatory Grade micrObial Sequences (FDA-ARGOS): Supporting development and validation of Infectious Disease Dx tests.</title>
        <authorList>
            <person name="Sproer C."/>
            <person name="Gronow S."/>
            <person name="Severitt S."/>
            <person name="Schroder I."/>
            <person name="Tallon L."/>
            <person name="Sadzewicz L."/>
            <person name="Zhao X."/>
            <person name="Boylan J."/>
            <person name="Ott S."/>
            <person name="Bowen H."/>
            <person name="Vavikolanu K."/>
            <person name="Mehta A."/>
            <person name="Aluvathingal J."/>
            <person name="Nadendla S."/>
            <person name="Lowell S."/>
            <person name="Myers T."/>
            <person name="Yan Y."/>
            <person name="Sichtig H."/>
        </authorList>
    </citation>
    <scope>NUCLEOTIDE SEQUENCE [LARGE SCALE GENOMIC DNA]</scope>
    <source>
        <strain evidence="1 2">FDAARGOS_890</strain>
    </source>
</reference>
<evidence type="ECO:0000313" key="2">
    <source>
        <dbReference type="Proteomes" id="UP000595064"/>
    </source>
</evidence>
<protein>
    <submittedName>
        <fullName evidence="1">Uncharacterized protein</fullName>
    </submittedName>
</protein>
<dbReference type="RefSeq" id="WP_034347631.1">
    <property type="nucleotide sequence ID" value="NZ_CP065748.1"/>
</dbReference>
<dbReference type="Proteomes" id="UP000595064">
    <property type="component" value="Chromosome"/>
</dbReference>
<name>A0A7T2YRP6_9BURK</name>
<dbReference type="AlphaFoldDB" id="A0A7T2YRP6"/>
<accession>A0A7T2YRP6</accession>
<dbReference type="EMBL" id="CP065748">
    <property type="protein sequence ID" value="QPS80897.1"/>
    <property type="molecule type" value="Genomic_DNA"/>
</dbReference>